<feature type="compositionally biased region" description="Basic and acidic residues" evidence="3">
    <location>
        <begin position="49"/>
        <end position="61"/>
    </location>
</feature>
<dbReference type="InterPro" id="IPR013094">
    <property type="entry name" value="AB_hydrolase_3"/>
</dbReference>
<dbReference type="GO" id="GO:0004806">
    <property type="term" value="F:triacylglycerol lipase activity"/>
    <property type="evidence" value="ECO:0007669"/>
    <property type="project" value="TreeGrafter"/>
</dbReference>
<feature type="region of interest" description="Disordered" evidence="3">
    <location>
        <begin position="37"/>
        <end position="62"/>
    </location>
</feature>
<evidence type="ECO:0000256" key="2">
    <source>
        <dbReference type="ARBA" id="ARBA00022801"/>
    </source>
</evidence>
<evidence type="ECO:0000313" key="5">
    <source>
        <dbReference type="EMBL" id="AWK73903.1"/>
    </source>
</evidence>
<dbReference type="RefSeq" id="WP_109332367.1">
    <property type="nucleotide sequence ID" value="NZ_CP021354.1"/>
</dbReference>
<dbReference type="OrthoDB" id="128186at2"/>
<organism evidence="5 6">
    <name type="scientific">Rhodococcus oxybenzonivorans</name>
    <dbReference type="NCBI Taxonomy" id="1990687"/>
    <lineage>
        <taxon>Bacteria</taxon>
        <taxon>Bacillati</taxon>
        <taxon>Actinomycetota</taxon>
        <taxon>Actinomycetes</taxon>
        <taxon>Mycobacteriales</taxon>
        <taxon>Nocardiaceae</taxon>
        <taxon>Rhodococcus</taxon>
    </lineage>
</organism>
<dbReference type="InterPro" id="IPR050300">
    <property type="entry name" value="GDXG_lipolytic_enzyme"/>
</dbReference>
<dbReference type="SUPFAM" id="SSF53474">
    <property type="entry name" value="alpha/beta-Hydrolases"/>
    <property type="match status" value="1"/>
</dbReference>
<evidence type="ECO:0000256" key="1">
    <source>
        <dbReference type="ARBA" id="ARBA00010515"/>
    </source>
</evidence>
<keyword evidence="2" id="KW-0378">Hydrolase</keyword>
<name>A0A2S2BZ91_9NOCA</name>
<protein>
    <recommendedName>
        <fullName evidence="4">Alpha/beta hydrolase fold-3 domain-containing protein</fullName>
    </recommendedName>
</protein>
<dbReference type="Gene3D" id="3.40.50.1820">
    <property type="entry name" value="alpha/beta hydrolase"/>
    <property type="match status" value="1"/>
</dbReference>
<dbReference type="AlphaFoldDB" id="A0A2S2BZ91"/>
<feature type="domain" description="Alpha/beta hydrolase fold-3" evidence="4">
    <location>
        <begin position="138"/>
        <end position="260"/>
    </location>
</feature>
<dbReference type="EMBL" id="CP021354">
    <property type="protein sequence ID" value="AWK73903.1"/>
    <property type="molecule type" value="Genomic_DNA"/>
</dbReference>
<dbReference type="Proteomes" id="UP000245711">
    <property type="component" value="Chromosome"/>
</dbReference>
<dbReference type="PANTHER" id="PTHR48081:SF30">
    <property type="entry name" value="ACETYL-HYDROLASE LIPR-RELATED"/>
    <property type="match status" value="1"/>
</dbReference>
<keyword evidence="6" id="KW-1185">Reference proteome</keyword>
<sequence>MHRKCRRTISSVCDSTAIADIGEEFVVTTIGQLELRGASRPSANNQESTRPERSTADRRFDGGAQPSYSVPAIYGSPQLPVAFEHESQTSVLQRPSDLSHHAGDDVWSGAEASYSPIPLENSVGIWIEASGTSPERVLLYLHVGALQCWGLHSHQRLVARMSATLEAAVFMVDYRTVPEYTVSEGIGDGISAFRSLLGAGYQPDQIVLAVDSADGDLALMVPMAIQELGLPLPASIVTISPLTEEPRSACTRQQANFSPCALLPSSKVGVS</sequence>
<dbReference type="PANTHER" id="PTHR48081">
    <property type="entry name" value="AB HYDROLASE SUPERFAMILY PROTEIN C4A8.06C"/>
    <property type="match status" value="1"/>
</dbReference>
<gene>
    <name evidence="5" type="ORF">CBI38_22410</name>
</gene>
<proteinExistence type="inferred from homology"/>
<dbReference type="InterPro" id="IPR029058">
    <property type="entry name" value="AB_hydrolase_fold"/>
</dbReference>
<evidence type="ECO:0000256" key="3">
    <source>
        <dbReference type="SAM" id="MobiDB-lite"/>
    </source>
</evidence>
<reference evidence="5 6" key="1">
    <citation type="submission" date="2017-05" db="EMBL/GenBank/DDBJ databases">
        <title>Isolation of Rhodococcus sp. S2-17 biodegrading of BP-3.</title>
        <authorList>
            <person name="Lee Y."/>
            <person name="Kim K.H."/>
            <person name="Chun B.H."/>
            <person name="Jung H.S."/>
            <person name="Jeon C.O."/>
        </authorList>
    </citation>
    <scope>NUCLEOTIDE SEQUENCE [LARGE SCALE GENOMIC DNA]</scope>
    <source>
        <strain evidence="5 6">S2-17</strain>
    </source>
</reference>
<comment type="similarity">
    <text evidence="1">Belongs to the 'GDXG' lipolytic enzyme family.</text>
</comment>
<evidence type="ECO:0000259" key="4">
    <source>
        <dbReference type="Pfam" id="PF07859"/>
    </source>
</evidence>
<dbReference type="Pfam" id="PF07859">
    <property type="entry name" value="Abhydrolase_3"/>
    <property type="match status" value="1"/>
</dbReference>
<accession>A0A2S2BZ91</accession>
<dbReference type="KEGG" id="roz:CBI38_22410"/>
<evidence type="ECO:0000313" key="6">
    <source>
        <dbReference type="Proteomes" id="UP000245711"/>
    </source>
</evidence>